<proteinExistence type="predicted"/>
<protein>
    <submittedName>
        <fullName evidence="1">S-adenosyl-L-methionine-dependent methyltransferase</fullName>
    </submittedName>
</protein>
<dbReference type="SUPFAM" id="SSF53335">
    <property type="entry name" value="S-adenosyl-L-methionine-dependent methyltransferases"/>
    <property type="match status" value="1"/>
</dbReference>
<keyword evidence="1" id="KW-0489">Methyltransferase</keyword>
<keyword evidence="2" id="KW-1185">Reference proteome</keyword>
<name>A0A1B7TJH6_9ASCO</name>
<dbReference type="Proteomes" id="UP000092321">
    <property type="component" value="Unassembled WGS sequence"/>
</dbReference>
<gene>
    <name evidence="1" type="ORF">HANVADRAFT_15041</name>
</gene>
<dbReference type="PANTHER" id="PTHR14614">
    <property type="entry name" value="HEPATOCELLULAR CARCINOMA-ASSOCIATED ANTIGEN"/>
    <property type="match status" value="1"/>
</dbReference>
<dbReference type="InterPro" id="IPR029063">
    <property type="entry name" value="SAM-dependent_MTases_sf"/>
</dbReference>
<dbReference type="Pfam" id="PF10294">
    <property type="entry name" value="Methyltransf_16"/>
    <property type="match status" value="1"/>
</dbReference>
<dbReference type="EMBL" id="LXPE01000002">
    <property type="protein sequence ID" value="OBA28873.1"/>
    <property type="molecule type" value="Genomic_DNA"/>
</dbReference>
<comment type="caution">
    <text evidence="1">The sequence shown here is derived from an EMBL/GenBank/DDBJ whole genome shotgun (WGS) entry which is preliminary data.</text>
</comment>
<dbReference type="OrthoDB" id="3971695at2759"/>
<dbReference type="GO" id="GO:0032259">
    <property type="term" value="P:methylation"/>
    <property type="evidence" value="ECO:0007669"/>
    <property type="project" value="UniProtKB-KW"/>
</dbReference>
<feature type="non-terminal residue" evidence="1">
    <location>
        <position position="190"/>
    </location>
</feature>
<evidence type="ECO:0000313" key="2">
    <source>
        <dbReference type="Proteomes" id="UP000092321"/>
    </source>
</evidence>
<dbReference type="PANTHER" id="PTHR14614:SF130">
    <property type="entry name" value="PROTEIN-LYSINE N-METHYLTRANSFERASE EEF2KMT"/>
    <property type="match status" value="1"/>
</dbReference>
<dbReference type="GO" id="GO:0005737">
    <property type="term" value="C:cytoplasm"/>
    <property type="evidence" value="ECO:0007669"/>
    <property type="project" value="TreeGrafter"/>
</dbReference>
<keyword evidence="1" id="KW-0808">Transferase</keyword>
<dbReference type="GO" id="GO:0008757">
    <property type="term" value="F:S-adenosylmethionine-dependent methyltransferase activity"/>
    <property type="evidence" value="ECO:0007669"/>
    <property type="project" value="UniProtKB-ARBA"/>
</dbReference>
<organism evidence="1 2">
    <name type="scientific">Hanseniaspora valbyensis NRRL Y-1626</name>
    <dbReference type="NCBI Taxonomy" id="766949"/>
    <lineage>
        <taxon>Eukaryota</taxon>
        <taxon>Fungi</taxon>
        <taxon>Dikarya</taxon>
        <taxon>Ascomycota</taxon>
        <taxon>Saccharomycotina</taxon>
        <taxon>Saccharomycetes</taxon>
        <taxon>Saccharomycodales</taxon>
        <taxon>Saccharomycodaceae</taxon>
        <taxon>Hanseniaspora</taxon>
    </lineage>
</organism>
<accession>A0A1B7TJH6</accession>
<dbReference type="AlphaFoldDB" id="A0A1B7TJH6"/>
<dbReference type="Gene3D" id="3.40.50.150">
    <property type="entry name" value="Vaccinia Virus protein VP39"/>
    <property type="match status" value="1"/>
</dbReference>
<reference evidence="2" key="1">
    <citation type="journal article" date="2016" name="Proc. Natl. Acad. Sci. U.S.A.">
        <title>Comparative genomics of biotechnologically important yeasts.</title>
        <authorList>
            <person name="Riley R."/>
            <person name="Haridas S."/>
            <person name="Wolfe K.H."/>
            <person name="Lopes M.R."/>
            <person name="Hittinger C.T."/>
            <person name="Goeker M."/>
            <person name="Salamov A.A."/>
            <person name="Wisecaver J.H."/>
            <person name="Long T.M."/>
            <person name="Calvey C.H."/>
            <person name="Aerts A.L."/>
            <person name="Barry K.W."/>
            <person name="Choi C."/>
            <person name="Clum A."/>
            <person name="Coughlan A.Y."/>
            <person name="Deshpande S."/>
            <person name="Douglass A.P."/>
            <person name="Hanson S.J."/>
            <person name="Klenk H.-P."/>
            <person name="LaButti K.M."/>
            <person name="Lapidus A."/>
            <person name="Lindquist E.A."/>
            <person name="Lipzen A.M."/>
            <person name="Meier-Kolthoff J.P."/>
            <person name="Ohm R.A."/>
            <person name="Otillar R.P."/>
            <person name="Pangilinan J.L."/>
            <person name="Peng Y."/>
            <person name="Rokas A."/>
            <person name="Rosa C.A."/>
            <person name="Scheuner C."/>
            <person name="Sibirny A.A."/>
            <person name="Slot J.C."/>
            <person name="Stielow J.B."/>
            <person name="Sun H."/>
            <person name="Kurtzman C.P."/>
            <person name="Blackwell M."/>
            <person name="Grigoriev I.V."/>
            <person name="Jeffries T.W."/>
        </authorList>
    </citation>
    <scope>NUCLEOTIDE SEQUENCE [LARGE SCALE GENOMIC DNA]</scope>
    <source>
        <strain evidence="2">NRRL Y-1626</strain>
    </source>
</reference>
<feature type="non-terminal residue" evidence="1">
    <location>
        <position position="1"/>
    </location>
</feature>
<dbReference type="InterPro" id="IPR019410">
    <property type="entry name" value="Methyltransf_16"/>
</dbReference>
<sequence>NDVIYQLPNGEEIVINEERDLLASNGTTGFRTWEAALFLYYYIININPNLLSEKEIKYALELGCGTGFLGIFLAKMMPNVDFNLTDGSNLVVDKCIENVEANKLSKNKINVQELIWGDDENDNEEEEKNTYDLIFGADVTFDSQYIPALVDTITSKLKTNGFCIISATIRNEKTISTLYECIEKLGPKWR</sequence>
<evidence type="ECO:0000313" key="1">
    <source>
        <dbReference type="EMBL" id="OBA28873.1"/>
    </source>
</evidence>